<dbReference type="Proteomes" id="UP000076825">
    <property type="component" value="Chromosome 1"/>
</dbReference>
<organism evidence="2 3">
    <name type="scientific">Bordetella trematum</name>
    <dbReference type="NCBI Taxonomy" id="123899"/>
    <lineage>
        <taxon>Bacteria</taxon>
        <taxon>Pseudomonadati</taxon>
        <taxon>Pseudomonadota</taxon>
        <taxon>Betaproteobacteria</taxon>
        <taxon>Burkholderiales</taxon>
        <taxon>Alcaligenaceae</taxon>
        <taxon>Bordetella</taxon>
    </lineage>
</organism>
<reference evidence="2 3" key="1">
    <citation type="submission" date="2016-04" db="EMBL/GenBank/DDBJ databases">
        <authorList>
            <consortium name="Pathogen Informatics"/>
        </authorList>
    </citation>
    <scope>NUCLEOTIDE SEQUENCE [LARGE SCALE GENOMIC DNA]</scope>
    <source>
        <strain evidence="2 3">H044680328</strain>
    </source>
</reference>
<dbReference type="AlphaFoldDB" id="A0A157N0K7"/>
<dbReference type="KEGG" id="btrm:SAMEA390648702626"/>
<accession>A0A157N0K7</accession>
<dbReference type="RefSeq" id="WP_063492051.1">
    <property type="nucleotide sequence ID" value="NZ_FKBR01000012.1"/>
</dbReference>
<feature type="region of interest" description="Disordered" evidence="1">
    <location>
        <begin position="19"/>
        <end position="47"/>
    </location>
</feature>
<protein>
    <submittedName>
        <fullName evidence="2">Uncharacterized protein</fullName>
    </submittedName>
</protein>
<dbReference type="STRING" id="123899.SAMEA3906487_02626"/>
<name>A0A157N0K7_9BORD</name>
<dbReference type="EMBL" id="LT546645">
    <property type="protein sequence ID" value="SAI71118.1"/>
    <property type="molecule type" value="Genomic_DNA"/>
</dbReference>
<gene>
    <name evidence="2" type="ORF">SAMEA3906487_02626</name>
</gene>
<keyword evidence="3" id="KW-1185">Reference proteome</keyword>
<evidence type="ECO:0000313" key="3">
    <source>
        <dbReference type="Proteomes" id="UP000076825"/>
    </source>
</evidence>
<dbReference type="PATRIC" id="fig|123899.6.peg.2614"/>
<sequence>MTWGNPIDAPEADDALQQLAGPRHANTHETPQRTHTRTGLAPRPRLGGLASPLFKQRYRESVYCPAPGLEMACALRLEMHMDF</sequence>
<proteinExistence type="predicted"/>
<evidence type="ECO:0000313" key="2">
    <source>
        <dbReference type="EMBL" id="SAI71118.1"/>
    </source>
</evidence>
<evidence type="ECO:0000256" key="1">
    <source>
        <dbReference type="SAM" id="MobiDB-lite"/>
    </source>
</evidence>